<evidence type="ECO:0000313" key="2">
    <source>
        <dbReference type="EMBL" id="TCO56808.1"/>
    </source>
</evidence>
<evidence type="ECO:0000313" key="3">
    <source>
        <dbReference type="Proteomes" id="UP000295680"/>
    </source>
</evidence>
<feature type="transmembrane region" description="Helical" evidence="1">
    <location>
        <begin position="30"/>
        <end position="54"/>
    </location>
</feature>
<keyword evidence="1" id="KW-0472">Membrane</keyword>
<organism evidence="2 3">
    <name type="scientific">Actinocrispum wychmicini</name>
    <dbReference type="NCBI Taxonomy" id="1213861"/>
    <lineage>
        <taxon>Bacteria</taxon>
        <taxon>Bacillati</taxon>
        <taxon>Actinomycetota</taxon>
        <taxon>Actinomycetes</taxon>
        <taxon>Pseudonocardiales</taxon>
        <taxon>Pseudonocardiaceae</taxon>
        <taxon>Actinocrispum</taxon>
    </lineage>
</organism>
<proteinExistence type="predicted"/>
<feature type="transmembrane region" description="Helical" evidence="1">
    <location>
        <begin position="60"/>
        <end position="80"/>
    </location>
</feature>
<protein>
    <submittedName>
        <fullName evidence="2">Uncharacterized protein</fullName>
    </submittedName>
</protein>
<dbReference type="Proteomes" id="UP000295680">
    <property type="component" value="Unassembled WGS sequence"/>
</dbReference>
<keyword evidence="3" id="KW-1185">Reference proteome</keyword>
<keyword evidence="1" id="KW-0812">Transmembrane</keyword>
<sequence length="97" mass="10469">MTLAKQQAEHRWKMDLARAEHERKMDVRVWITQIVALAVGLVNVILLALVAWHYADTGNVVPGLTVFGAGAGLTAGAYGVGKMLGNRAARNKTTTRA</sequence>
<evidence type="ECO:0000256" key="1">
    <source>
        <dbReference type="SAM" id="Phobius"/>
    </source>
</evidence>
<keyword evidence="1" id="KW-1133">Transmembrane helix</keyword>
<reference evidence="2 3" key="1">
    <citation type="submission" date="2019-03" db="EMBL/GenBank/DDBJ databases">
        <title>Genomic Encyclopedia of Type Strains, Phase IV (KMG-IV): sequencing the most valuable type-strain genomes for metagenomic binning, comparative biology and taxonomic classification.</title>
        <authorList>
            <person name="Goeker M."/>
        </authorList>
    </citation>
    <scope>NUCLEOTIDE SEQUENCE [LARGE SCALE GENOMIC DNA]</scope>
    <source>
        <strain evidence="2 3">DSM 45934</strain>
    </source>
</reference>
<dbReference type="EMBL" id="SLWS01000006">
    <property type="protein sequence ID" value="TCO56808.1"/>
    <property type="molecule type" value="Genomic_DNA"/>
</dbReference>
<dbReference type="AlphaFoldDB" id="A0A4R2JIJ4"/>
<name>A0A4R2JIJ4_9PSEU</name>
<accession>A0A4R2JIJ4</accession>
<gene>
    <name evidence="2" type="ORF">EV192_106283</name>
</gene>
<comment type="caution">
    <text evidence="2">The sequence shown here is derived from an EMBL/GenBank/DDBJ whole genome shotgun (WGS) entry which is preliminary data.</text>
</comment>